<sequence length="193" mass="21259">MGMEAAWACAVDRATGVADSAKRFFLSFRRPPLPPPAPNPIDILKRLQRQAFYDIMQLREKQEKIERVLAMYKLSKSGPFAEESTRVKGIINVAGSLSSKNKKDSAPENSETNSGISSQFVFQTTVRKKDSLLAELVTDHRCLSSENDPIGSPFVLSKVMYLANINDSLSVAAVPVGARCDDFSTDPNVQEFS</sequence>
<proteinExistence type="predicted"/>
<keyword evidence="2" id="KW-1185">Reference proteome</keyword>
<protein>
    <submittedName>
        <fullName evidence="1">Uncharacterized protein</fullName>
    </submittedName>
</protein>
<dbReference type="PANTHER" id="PTHR35097:SF1">
    <property type="entry name" value="GDSL ESTERASE_LIPASE"/>
    <property type="match status" value="1"/>
</dbReference>
<evidence type="ECO:0000313" key="1">
    <source>
        <dbReference type="EMBL" id="KAF0902150.1"/>
    </source>
</evidence>
<dbReference type="Proteomes" id="UP000479710">
    <property type="component" value="Unassembled WGS sequence"/>
</dbReference>
<evidence type="ECO:0000313" key="2">
    <source>
        <dbReference type="Proteomes" id="UP000479710"/>
    </source>
</evidence>
<reference evidence="1 2" key="1">
    <citation type="submission" date="2019-11" db="EMBL/GenBank/DDBJ databases">
        <title>Whole genome sequence of Oryza granulata.</title>
        <authorList>
            <person name="Li W."/>
        </authorList>
    </citation>
    <scope>NUCLEOTIDE SEQUENCE [LARGE SCALE GENOMIC DNA]</scope>
    <source>
        <strain evidence="2">cv. Menghai</strain>
        <tissue evidence="1">Leaf</tissue>
    </source>
</reference>
<name>A0A6G1CPY1_9ORYZ</name>
<dbReference type="AlphaFoldDB" id="A0A6G1CPY1"/>
<accession>A0A6G1CPY1</accession>
<dbReference type="PANTHER" id="PTHR35097">
    <property type="entry name" value="GDSL ESTERASE/LIPASE"/>
    <property type="match status" value="1"/>
</dbReference>
<dbReference type="OrthoDB" id="2017825at2759"/>
<gene>
    <name evidence="1" type="ORF">E2562_014402</name>
</gene>
<organism evidence="1 2">
    <name type="scientific">Oryza meyeriana var. granulata</name>
    <dbReference type="NCBI Taxonomy" id="110450"/>
    <lineage>
        <taxon>Eukaryota</taxon>
        <taxon>Viridiplantae</taxon>
        <taxon>Streptophyta</taxon>
        <taxon>Embryophyta</taxon>
        <taxon>Tracheophyta</taxon>
        <taxon>Spermatophyta</taxon>
        <taxon>Magnoliopsida</taxon>
        <taxon>Liliopsida</taxon>
        <taxon>Poales</taxon>
        <taxon>Poaceae</taxon>
        <taxon>BOP clade</taxon>
        <taxon>Oryzoideae</taxon>
        <taxon>Oryzeae</taxon>
        <taxon>Oryzinae</taxon>
        <taxon>Oryza</taxon>
        <taxon>Oryza meyeriana</taxon>
    </lineage>
</organism>
<comment type="caution">
    <text evidence="1">The sequence shown here is derived from an EMBL/GenBank/DDBJ whole genome shotgun (WGS) entry which is preliminary data.</text>
</comment>
<dbReference type="EMBL" id="SPHZ02000008">
    <property type="protein sequence ID" value="KAF0902150.1"/>
    <property type="molecule type" value="Genomic_DNA"/>
</dbReference>